<dbReference type="EMBL" id="AP023356">
    <property type="protein sequence ID" value="BCJ42711.1"/>
    <property type="molecule type" value="Genomic_DNA"/>
</dbReference>
<dbReference type="InterPro" id="IPR029046">
    <property type="entry name" value="LolA/LolB/LppX"/>
</dbReference>
<accession>A0ABN6CCS0</accession>
<gene>
    <name evidence="2" type="ORF">Aiant_33680</name>
</gene>
<feature type="signal peptide" evidence="1">
    <location>
        <begin position="1"/>
        <end position="26"/>
    </location>
</feature>
<evidence type="ECO:0000256" key="1">
    <source>
        <dbReference type="SAM" id="SignalP"/>
    </source>
</evidence>
<sequence length="266" mass="26770">MRTPRLAGLGLAAATAAFAVAGCASADTPATSASSAPASAAAPSTSADPAAVQALSDAAATLGSTSFTMTMTSGAGFQLTANLDAPHGAGTAEMAAKGANTSLTVKTLLLGQDLYAQIPGVTQANTWTHLDMARLPDGANIGLKPGQIDPANTADLLRATTDVRRSGESSYSGTLDLTKAAGVAGISKVTVDGYGADAQRVPFEAILDSQDRLEQLTLRLPAVDNREAQPLVIKYSGYGQPVTVQRPPAGQITEAPASVYQALGGS</sequence>
<feature type="chain" id="PRO_5045979966" description="LppX_LprAFG lipoprotein" evidence="1">
    <location>
        <begin position="27"/>
        <end position="266"/>
    </location>
</feature>
<keyword evidence="1" id="KW-0732">Signal</keyword>
<evidence type="ECO:0008006" key="4">
    <source>
        <dbReference type="Google" id="ProtNLM"/>
    </source>
</evidence>
<dbReference type="Gene3D" id="2.50.20.20">
    <property type="match status" value="1"/>
</dbReference>
<dbReference type="Proteomes" id="UP000676967">
    <property type="component" value="Chromosome"/>
</dbReference>
<proteinExistence type="predicted"/>
<dbReference type="PROSITE" id="PS51257">
    <property type="entry name" value="PROKAR_LIPOPROTEIN"/>
    <property type="match status" value="1"/>
</dbReference>
<reference evidence="2 3" key="1">
    <citation type="submission" date="2020-08" db="EMBL/GenBank/DDBJ databases">
        <title>Whole genome shotgun sequence of Actinoplanes ianthinogenes NBRC 13996.</title>
        <authorList>
            <person name="Komaki H."/>
            <person name="Tamura T."/>
        </authorList>
    </citation>
    <scope>NUCLEOTIDE SEQUENCE [LARGE SCALE GENOMIC DNA]</scope>
    <source>
        <strain evidence="2 3">NBRC 13996</strain>
    </source>
</reference>
<evidence type="ECO:0000313" key="3">
    <source>
        <dbReference type="Proteomes" id="UP000676967"/>
    </source>
</evidence>
<organism evidence="2 3">
    <name type="scientific">Actinoplanes ianthinogenes</name>
    <dbReference type="NCBI Taxonomy" id="122358"/>
    <lineage>
        <taxon>Bacteria</taxon>
        <taxon>Bacillati</taxon>
        <taxon>Actinomycetota</taxon>
        <taxon>Actinomycetes</taxon>
        <taxon>Micromonosporales</taxon>
        <taxon>Micromonosporaceae</taxon>
        <taxon>Actinoplanes</taxon>
    </lineage>
</organism>
<dbReference type="RefSeq" id="WP_189328631.1">
    <property type="nucleotide sequence ID" value="NZ_AP023356.1"/>
</dbReference>
<evidence type="ECO:0000313" key="2">
    <source>
        <dbReference type="EMBL" id="BCJ42711.1"/>
    </source>
</evidence>
<name>A0ABN6CCS0_9ACTN</name>
<protein>
    <recommendedName>
        <fullName evidence="4">LppX_LprAFG lipoprotein</fullName>
    </recommendedName>
</protein>
<keyword evidence="3" id="KW-1185">Reference proteome</keyword>
<dbReference type="SUPFAM" id="SSF89392">
    <property type="entry name" value="Prokaryotic lipoproteins and lipoprotein localization factors"/>
    <property type="match status" value="1"/>
</dbReference>